<comment type="similarity">
    <text evidence="2">Belongs to the low molecular weight phosphotyrosine protein phosphatase family.</text>
</comment>
<keyword evidence="5" id="KW-0904">Protein phosphatase</keyword>
<dbReference type="InterPro" id="IPR036196">
    <property type="entry name" value="Ptyr_pPase_sf"/>
</dbReference>
<feature type="active site" description="Nucleophile" evidence="7">
    <location>
        <position position="15"/>
    </location>
</feature>
<dbReference type="InterPro" id="IPR050438">
    <property type="entry name" value="LMW_PTPase"/>
</dbReference>
<evidence type="ECO:0000256" key="1">
    <source>
        <dbReference type="ARBA" id="ARBA00004496"/>
    </source>
</evidence>
<dbReference type="InterPro" id="IPR017867">
    <property type="entry name" value="Tyr_phospatase_low_mol_wt"/>
</dbReference>
<reference evidence="10" key="1">
    <citation type="journal article" date="2014" name="Proc. Natl. Acad. Sci. U.S.A.">
        <title>Extensive sampling of basidiomycete genomes demonstrates inadequacy of the white-rot/brown-rot paradigm for wood decay fungi.</title>
        <authorList>
            <person name="Riley R."/>
            <person name="Salamov A.A."/>
            <person name="Brown D.W."/>
            <person name="Nagy L.G."/>
            <person name="Floudas D."/>
            <person name="Held B.W."/>
            <person name="Levasseur A."/>
            <person name="Lombard V."/>
            <person name="Morin E."/>
            <person name="Otillar R."/>
            <person name="Lindquist E.A."/>
            <person name="Sun H."/>
            <person name="LaButti K.M."/>
            <person name="Schmutz J."/>
            <person name="Jabbour D."/>
            <person name="Luo H."/>
            <person name="Baker S.E."/>
            <person name="Pisabarro A.G."/>
            <person name="Walton J.D."/>
            <person name="Blanchette R.A."/>
            <person name="Henrissat B."/>
            <person name="Martin F."/>
            <person name="Cullen D."/>
            <person name="Hibbett D.S."/>
            <person name="Grigoriev I.V."/>
        </authorList>
    </citation>
    <scope>NUCLEOTIDE SEQUENCE [LARGE SCALE GENOMIC DNA]</scope>
    <source>
        <strain evidence="10">CBS 339.88</strain>
    </source>
</reference>
<organism evidence="9 10">
    <name type="scientific">Galerina marginata (strain CBS 339.88)</name>
    <dbReference type="NCBI Taxonomy" id="685588"/>
    <lineage>
        <taxon>Eukaryota</taxon>
        <taxon>Fungi</taxon>
        <taxon>Dikarya</taxon>
        <taxon>Basidiomycota</taxon>
        <taxon>Agaricomycotina</taxon>
        <taxon>Agaricomycetes</taxon>
        <taxon>Agaricomycetidae</taxon>
        <taxon>Agaricales</taxon>
        <taxon>Agaricineae</taxon>
        <taxon>Strophariaceae</taxon>
        <taxon>Galerina</taxon>
    </lineage>
</organism>
<evidence type="ECO:0000256" key="4">
    <source>
        <dbReference type="ARBA" id="ARBA00022801"/>
    </source>
</evidence>
<evidence type="ECO:0000256" key="2">
    <source>
        <dbReference type="ARBA" id="ARBA00011063"/>
    </source>
</evidence>
<keyword evidence="10" id="KW-1185">Reference proteome</keyword>
<dbReference type="SUPFAM" id="SSF52788">
    <property type="entry name" value="Phosphotyrosine protein phosphatases I"/>
    <property type="match status" value="1"/>
</dbReference>
<dbReference type="STRING" id="685588.A0A067TSP9"/>
<protein>
    <recommendedName>
        <fullName evidence="8">Phosphotyrosine protein phosphatase I domain-containing protein</fullName>
    </recommendedName>
</protein>
<evidence type="ECO:0000256" key="6">
    <source>
        <dbReference type="ARBA" id="ARBA00051722"/>
    </source>
</evidence>
<dbReference type="AlphaFoldDB" id="A0A067TSP9"/>
<evidence type="ECO:0000256" key="3">
    <source>
        <dbReference type="ARBA" id="ARBA00022490"/>
    </source>
</evidence>
<sequence length="163" mass="17730">MSSDTSPEIKTLVVCLGNICRSPMGEAVLKYVAGKRGVNITVDSCGTAGYHVGEEPDERTVAICKKHGVPIDSLARQVKTSDFIQFTHILAADESNLRYLNGIKPANATAEVRLWGSYLDNKPIPDPYYGGVAGFEKVYQQCVALSNAFLDEVTREATSSTWI</sequence>
<comment type="catalytic activity">
    <reaction evidence="6">
        <text>O-phospho-L-tyrosyl-[protein] + H2O = L-tyrosyl-[protein] + phosphate</text>
        <dbReference type="Rhea" id="RHEA:10684"/>
        <dbReference type="Rhea" id="RHEA-COMP:10136"/>
        <dbReference type="Rhea" id="RHEA-COMP:20101"/>
        <dbReference type="ChEBI" id="CHEBI:15377"/>
        <dbReference type="ChEBI" id="CHEBI:43474"/>
        <dbReference type="ChEBI" id="CHEBI:46858"/>
        <dbReference type="ChEBI" id="CHEBI:61978"/>
        <dbReference type="EC" id="3.1.3.48"/>
    </reaction>
</comment>
<feature type="domain" description="Phosphotyrosine protein phosphatase I" evidence="8">
    <location>
        <begin position="9"/>
        <end position="152"/>
    </location>
</feature>
<dbReference type="GO" id="GO:0004725">
    <property type="term" value="F:protein tyrosine phosphatase activity"/>
    <property type="evidence" value="ECO:0007669"/>
    <property type="project" value="UniProtKB-EC"/>
</dbReference>
<dbReference type="SMART" id="SM00226">
    <property type="entry name" value="LMWPc"/>
    <property type="match status" value="1"/>
</dbReference>
<name>A0A067TSP9_GALM3</name>
<dbReference type="PRINTS" id="PR00719">
    <property type="entry name" value="LMWPTPASE"/>
</dbReference>
<evidence type="ECO:0000259" key="8">
    <source>
        <dbReference type="SMART" id="SM00226"/>
    </source>
</evidence>
<dbReference type="PANTHER" id="PTHR11717:SF7">
    <property type="entry name" value="LOW MOLECULAR WEIGHT PHOSPHOTYROSINE PROTEIN PHOSPHATASE"/>
    <property type="match status" value="1"/>
</dbReference>
<dbReference type="GO" id="GO:0005737">
    <property type="term" value="C:cytoplasm"/>
    <property type="evidence" value="ECO:0007669"/>
    <property type="project" value="UniProtKB-SubCell"/>
</dbReference>
<evidence type="ECO:0000256" key="5">
    <source>
        <dbReference type="ARBA" id="ARBA00022912"/>
    </source>
</evidence>
<keyword evidence="3" id="KW-0963">Cytoplasm</keyword>
<comment type="subcellular location">
    <subcellularLocation>
        <location evidence="1">Cytoplasm</location>
    </subcellularLocation>
</comment>
<dbReference type="InterPro" id="IPR023485">
    <property type="entry name" value="Ptyr_pPase"/>
</dbReference>
<accession>A0A067TSP9</accession>
<keyword evidence="4" id="KW-0378">Hydrolase</keyword>
<gene>
    <name evidence="9" type="ORF">GALMADRAFT_234169</name>
</gene>
<dbReference type="Pfam" id="PF01451">
    <property type="entry name" value="LMWPc"/>
    <property type="match status" value="1"/>
</dbReference>
<evidence type="ECO:0000313" key="10">
    <source>
        <dbReference type="Proteomes" id="UP000027222"/>
    </source>
</evidence>
<proteinExistence type="inferred from homology"/>
<dbReference type="OrthoDB" id="3388at2759"/>
<dbReference type="FunFam" id="3.40.50.2300:FF:000105">
    <property type="entry name" value="Low molecular weight phosphotyrosine protein"/>
    <property type="match status" value="1"/>
</dbReference>
<dbReference type="EMBL" id="KL142367">
    <property type="protein sequence ID" value="KDR85347.1"/>
    <property type="molecule type" value="Genomic_DNA"/>
</dbReference>
<dbReference type="CDD" id="cd16343">
    <property type="entry name" value="LMWPTP"/>
    <property type="match status" value="1"/>
</dbReference>
<evidence type="ECO:0000256" key="7">
    <source>
        <dbReference type="PIRSR" id="PIRSR617867-1"/>
    </source>
</evidence>
<dbReference type="HOGENOM" id="CLU_071415_2_0_1"/>
<evidence type="ECO:0000313" key="9">
    <source>
        <dbReference type="EMBL" id="KDR85347.1"/>
    </source>
</evidence>
<feature type="active site" evidence="7">
    <location>
        <position position="21"/>
    </location>
</feature>
<dbReference type="Gene3D" id="3.40.50.2300">
    <property type="match status" value="1"/>
</dbReference>
<dbReference type="Proteomes" id="UP000027222">
    <property type="component" value="Unassembled WGS sequence"/>
</dbReference>
<dbReference type="PANTHER" id="PTHR11717">
    <property type="entry name" value="LOW MOLECULAR WEIGHT PROTEIN TYROSINE PHOSPHATASE"/>
    <property type="match status" value="1"/>
</dbReference>
<feature type="active site" description="Proton donor" evidence="7">
    <location>
        <position position="126"/>
    </location>
</feature>